<gene>
    <name evidence="7" type="ORF">BDEG_23785</name>
    <name evidence="8" type="ORF">BDEG_26905</name>
</gene>
<dbReference type="PANTHER" id="PTHR46437:SF1">
    <property type="entry name" value="MORN REPEAT-CONTAINING PROTEIN 5"/>
    <property type="match status" value="1"/>
</dbReference>
<evidence type="ECO:0000256" key="6">
    <source>
        <dbReference type="ARBA" id="ARBA00023273"/>
    </source>
</evidence>
<dbReference type="AlphaFoldDB" id="A0A177WK05"/>
<dbReference type="GO" id="GO:0031514">
    <property type="term" value="C:motile cilium"/>
    <property type="evidence" value="ECO:0007669"/>
    <property type="project" value="UniProtKB-SubCell"/>
</dbReference>
<evidence type="ECO:0000313" key="9">
    <source>
        <dbReference type="Proteomes" id="UP000077115"/>
    </source>
</evidence>
<dbReference type="VEuPathDB" id="FungiDB:BDEG_23785"/>
<dbReference type="PANTHER" id="PTHR46437">
    <property type="entry name" value="MORN REPEAT-CONTAINING PROTEIN 5"/>
    <property type="match status" value="1"/>
</dbReference>
<name>A0A177WK05_BATDL</name>
<evidence type="ECO:0000256" key="5">
    <source>
        <dbReference type="ARBA" id="ARBA00023069"/>
    </source>
</evidence>
<organism evidence="7 9">
    <name type="scientific">Batrachochytrium dendrobatidis (strain JEL423)</name>
    <dbReference type="NCBI Taxonomy" id="403673"/>
    <lineage>
        <taxon>Eukaryota</taxon>
        <taxon>Fungi</taxon>
        <taxon>Fungi incertae sedis</taxon>
        <taxon>Chytridiomycota</taxon>
        <taxon>Chytridiomycota incertae sedis</taxon>
        <taxon>Chytridiomycetes</taxon>
        <taxon>Rhizophydiales</taxon>
        <taxon>Rhizophydiales incertae sedis</taxon>
        <taxon>Batrachochytrium</taxon>
    </lineage>
</organism>
<comment type="subcellular location">
    <subcellularLocation>
        <location evidence="1">Cell projection</location>
        <location evidence="1">Cilium</location>
        <location evidence="1">Flagellum</location>
    </subcellularLocation>
</comment>
<dbReference type="eggNOG" id="KOG0231">
    <property type="taxonomic scope" value="Eukaryota"/>
</dbReference>
<evidence type="ECO:0000256" key="3">
    <source>
        <dbReference type="ARBA" id="ARBA00022737"/>
    </source>
</evidence>
<evidence type="ECO:0000256" key="2">
    <source>
        <dbReference type="ARBA" id="ARBA00016322"/>
    </source>
</evidence>
<evidence type="ECO:0000256" key="4">
    <source>
        <dbReference type="ARBA" id="ARBA00022846"/>
    </source>
</evidence>
<dbReference type="Pfam" id="PF02493">
    <property type="entry name" value="MORN"/>
    <property type="match status" value="2"/>
</dbReference>
<keyword evidence="3" id="KW-0677">Repeat</keyword>
<protein>
    <recommendedName>
        <fullName evidence="2">MORN repeat-containing protein 5</fullName>
    </recommendedName>
</protein>
<keyword evidence="5" id="KW-0969">Cilium</keyword>
<reference evidence="7 9" key="2">
    <citation type="submission" date="2016-05" db="EMBL/GenBank/DDBJ databases">
        <title>Lineage-specific infection strategies underlie the spectrum of fungal disease in amphibians.</title>
        <authorList>
            <person name="Cuomo C.A."/>
            <person name="Farrer R.A."/>
            <person name="James T."/>
            <person name="Longcore J."/>
            <person name="Birren B."/>
        </authorList>
    </citation>
    <scope>NUCLEOTIDE SEQUENCE [LARGE SCALE GENOMIC DNA]</scope>
    <source>
        <strain evidence="7 9">JEL423</strain>
    </source>
</reference>
<dbReference type="SMART" id="SM00698">
    <property type="entry name" value="MORN"/>
    <property type="match status" value="1"/>
</dbReference>
<dbReference type="EMBL" id="DS022303">
    <property type="protein sequence ID" value="OAJ40004.1"/>
    <property type="molecule type" value="Genomic_DNA"/>
</dbReference>
<proteinExistence type="predicted"/>
<evidence type="ECO:0000313" key="8">
    <source>
        <dbReference type="EMBL" id="OAJ43553.1"/>
    </source>
</evidence>
<evidence type="ECO:0000313" key="7">
    <source>
        <dbReference type="EMBL" id="OAJ40004.1"/>
    </source>
</evidence>
<reference evidence="7 9" key="1">
    <citation type="submission" date="2006-10" db="EMBL/GenBank/DDBJ databases">
        <title>The Genome Sequence of Batrachochytrium dendrobatidis JEL423.</title>
        <authorList>
            <consortium name="The Broad Institute Genome Sequencing Platform"/>
            <person name="Birren B."/>
            <person name="Lander E."/>
            <person name="Galagan J."/>
            <person name="Cuomo C."/>
            <person name="Devon K."/>
            <person name="Jaffe D."/>
            <person name="Butler J."/>
            <person name="Alvarez P."/>
            <person name="Gnerre S."/>
            <person name="Grabherr M."/>
            <person name="Kleber M."/>
            <person name="Mauceli E."/>
            <person name="Brockman W."/>
            <person name="Young S."/>
            <person name="LaButti K."/>
            <person name="Sykes S."/>
            <person name="DeCaprio D."/>
            <person name="Crawford M."/>
            <person name="Koehrsen M."/>
            <person name="Engels R."/>
            <person name="Montgomery P."/>
            <person name="Pearson M."/>
            <person name="Howarth C."/>
            <person name="Larson L."/>
            <person name="White J."/>
            <person name="O'Leary S."/>
            <person name="Kodira C."/>
            <person name="Zeng Q."/>
            <person name="Yandava C."/>
            <person name="Alvarado L."/>
            <person name="Longcore J."/>
            <person name="James T."/>
        </authorList>
    </citation>
    <scope>NUCLEOTIDE SEQUENCE [LARGE SCALE GENOMIC DNA]</scope>
    <source>
        <strain evidence="7 9">JEL423</strain>
    </source>
</reference>
<keyword evidence="4" id="KW-0282">Flagellum</keyword>
<dbReference type="OrthoDB" id="294378at2759"/>
<sequence>MTFNGSPFDAQIVNDRIEGDGMYTFPDGNVYAGQFKDGQFHGSGTIYFCNGGKLSATWTYGVASNTQYTFADGLVYATQDWTYCTSQDRRFYSERVNGFIPGHPQLSNDPNEKLVLPIMTKDKGYCYYAKSDGMIHPFDCKSQGRSPDDSEMQWISARILT</sequence>
<accession>A0A177WK05</accession>
<dbReference type="InterPro" id="IPR003409">
    <property type="entry name" value="MORN"/>
</dbReference>
<keyword evidence="6" id="KW-0966">Cell projection</keyword>
<dbReference type="InterPro" id="IPR042814">
    <property type="entry name" value="Morn5"/>
</dbReference>
<evidence type="ECO:0000256" key="1">
    <source>
        <dbReference type="ARBA" id="ARBA00004230"/>
    </source>
</evidence>
<dbReference type="Gene3D" id="2.20.110.10">
    <property type="entry name" value="Histone H3 K4-specific methyltransferase SET7/9 N-terminal domain"/>
    <property type="match status" value="1"/>
</dbReference>
<dbReference type="EMBL" id="DS022310">
    <property type="protein sequence ID" value="OAJ43553.1"/>
    <property type="molecule type" value="Genomic_DNA"/>
</dbReference>
<dbReference type="VEuPathDB" id="FungiDB:BDEG_26905"/>
<dbReference type="SUPFAM" id="SSF82185">
    <property type="entry name" value="Histone H3 K4-specific methyltransferase SET7/9 N-terminal domain"/>
    <property type="match status" value="1"/>
</dbReference>
<dbReference type="Proteomes" id="UP000077115">
    <property type="component" value="Unassembled WGS sequence"/>
</dbReference>
<dbReference type="STRING" id="403673.A0A177WK05"/>